<reference evidence="2" key="1">
    <citation type="journal article" date="2022" name="Int. J. Mol. Sci.">
        <title>Draft Genome of Tanacetum Coccineum: Genomic Comparison of Closely Related Tanacetum-Family Plants.</title>
        <authorList>
            <person name="Yamashiro T."/>
            <person name="Shiraishi A."/>
            <person name="Nakayama K."/>
            <person name="Satake H."/>
        </authorList>
    </citation>
    <scope>NUCLEOTIDE SEQUENCE</scope>
</reference>
<feature type="region of interest" description="Disordered" evidence="1">
    <location>
        <begin position="74"/>
        <end position="95"/>
    </location>
</feature>
<protein>
    <submittedName>
        <fullName evidence="2">Retrotransposon protein, putative, ty1-copia subclass</fullName>
    </submittedName>
</protein>
<name>A0ABQ5GPD2_9ASTR</name>
<gene>
    <name evidence="2" type="ORF">Tco_1043537</name>
</gene>
<reference evidence="2" key="2">
    <citation type="submission" date="2022-01" db="EMBL/GenBank/DDBJ databases">
        <authorList>
            <person name="Yamashiro T."/>
            <person name="Shiraishi A."/>
            <person name="Satake H."/>
            <person name="Nakayama K."/>
        </authorList>
    </citation>
    <scope>NUCLEOTIDE SEQUENCE</scope>
</reference>
<feature type="compositionally biased region" description="Polar residues" evidence="1">
    <location>
        <begin position="18"/>
        <end position="27"/>
    </location>
</feature>
<keyword evidence="3" id="KW-1185">Reference proteome</keyword>
<evidence type="ECO:0000313" key="3">
    <source>
        <dbReference type="Proteomes" id="UP001151760"/>
    </source>
</evidence>
<proteinExistence type="predicted"/>
<sequence length="572" mass="63357">MERGFLSSGGRGDKQKKGANTVNSLTNKENKDDDLAKDRVNEAMTSNFSTHHASANEEDNVNVGTVNIGSHPPLPTHETISAGNAPGKSSYANVTGKPSGTKVDFHTLFTPGGNGIDVVVLVESIRAISERFFNTAYGFFSGKRVAYLVVANYVRNTWDVNLLKEDVGTVPVWVKLHGVPVTAFSEDGLSVIATKLGTPLMLDSYTSDMCMQSWGRSRYARAMIEVRADVELKDNIIAAMPKINEEGYYTCTGETMNMKKTSQIPNGFSVGQKMGFKPKQVYQYVSKKATANTSTNKNKNVDPPKENAELSSPSTTPSIEKINKMENLIIDGKAILVDNEGKPLRKVSRRYSWASRMLLYIKDKEHGRLLADSVLNGPFQYETIVEPGNENTPATIKARTYTDLTDDEKILVHQQPYQAPTLQQSYQVPAIQQPSTPSFPQLDSGLAVPSFNPSDDPISNLNKMEESPFRQFREDTQGYVNIEARSNATSHGVNKNEGVNTTVQARVVKYYNYQEEGHMARQCTKPKRPKNSSWFKEKMLLTEALESGAYLDPKQLAFLADNEDTFTLVLAS</sequence>
<feature type="region of interest" description="Disordered" evidence="1">
    <location>
        <begin position="293"/>
        <end position="318"/>
    </location>
</feature>
<dbReference type="InterPro" id="IPR040256">
    <property type="entry name" value="At4g02000-like"/>
</dbReference>
<feature type="region of interest" description="Disordered" evidence="1">
    <location>
        <begin position="1"/>
        <end position="36"/>
    </location>
</feature>
<organism evidence="2 3">
    <name type="scientific">Tanacetum coccineum</name>
    <dbReference type="NCBI Taxonomy" id="301880"/>
    <lineage>
        <taxon>Eukaryota</taxon>
        <taxon>Viridiplantae</taxon>
        <taxon>Streptophyta</taxon>
        <taxon>Embryophyta</taxon>
        <taxon>Tracheophyta</taxon>
        <taxon>Spermatophyta</taxon>
        <taxon>Magnoliopsida</taxon>
        <taxon>eudicotyledons</taxon>
        <taxon>Gunneridae</taxon>
        <taxon>Pentapetalae</taxon>
        <taxon>asterids</taxon>
        <taxon>campanulids</taxon>
        <taxon>Asterales</taxon>
        <taxon>Asteraceae</taxon>
        <taxon>Asteroideae</taxon>
        <taxon>Anthemideae</taxon>
        <taxon>Anthemidinae</taxon>
        <taxon>Tanacetum</taxon>
    </lineage>
</organism>
<dbReference type="PANTHER" id="PTHR31286">
    <property type="entry name" value="GLYCINE-RICH CELL WALL STRUCTURAL PROTEIN 1.8-LIKE"/>
    <property type="match status" value="1"/>
</dbReference>
<accession>A0ABQ5GPD2</accession>
<feature type="compositionally biased region" description="Basic and acidic residues" evidence="1">
    <location>
        <begin position="299"/>
        <end position="308"/>
    </location>
</feature>
<evidence type="ECO:0000256" key="1">
    <source>
        <dbReference type="SAM" id="MobiDB-lite"/>
    </source>
</evidence>
<dbReference type="EMBL" id="BQNB010018657">
    <property type="protein sequence ID" value="GJT76812.1"/>
    <property type="molecule type" value="Genomic_DNA"/>
</dbReference>
<dbReference type="Proteomes" id="UP001151760">
    <property type="component" value="Unassembled WGS sequence"/>
</dbReference>
<feature type="compositionally biased region" description="Polar residues" evidence="1">
    <location>
        <begin position="309"/>
        <end position="318"/>
    </location>
</feature>
<evidence type="ECO:0000313" key="2">
    <source>
        <dbReference type="EMBL" id="GJT76812.1"/>
    </source>
</evidence>
<comment type="caution">
    <text evidence="2">The sequence shown here is derived from an EMBL/GenBank/DDBJ whole genome shotgun (WGS) entry which is preliminary data.</text>
</comment>
<dbReference type="PANTHER" id="PTHR31286:SF99">
    <property type="entry name" value="DUF4283 DOMAIN-CONTAINING PROTEIN"/>
    <property type="match status" value="1"/>
</dbReference>